<feature type="region of interest" description="Disordered" evidence="6">
    <location>
        <begin position="1303"/>
        <end position="1328"/>
    </location>
</feature>
<feature type="region of interest" description="Disordered" evidence="6">
    <location>
        <begin position="814"/>
        <end position="1022"/>
    </location>
</feature>
<dbReference type="Pfam" id="PF25408">
    <property type="entry name" value="AAA_lid_NAV1"/>
    <property type="match status" value="1"/>
</dbReference>
<dbReference type="SUPFAM" id="SSF47576">
    <property type="entry name" value="Calponin-homology domain, CH-domain"/>
    <property type="match status" value="1"/>
</dbReference>
<dbReference type="InterPro" id="IPR039041">
    <property type="entry name" value="Nav/unc-53"/>
</dbReference>
<feature type="region of interest" description="Disordered" evidence="6">
    <location>
        <begin position="585"/>
        <end position="622"/>
    </location>
</feature>
<feature type="compositionally biased region" description="Polar residues" evidence="6">
    <location>
        <begin position="1170"/>
        <end position="1179"/>
    </location>
</feature>
<feature type="compositionally biased region" description="Basic and acidic residues" evidence="6">
    <location>
        <begin position="412"/>
        <end position="447"/>
    </location>
</feature>
<dbReference type="OMA" id="QLHHNFW"/>
<feature type="region of interest" description="Disordered" evidence="6">
    <location>
        <begin position="1162"/>
        <end position="1273"/>
    </location>
</feature>
<dbReference type="RefSeq" id="XP_018112749.1">
    <property type="nucleotide sequence ID" value="XM_018257260.2"/>
</dbReference>
<evidence type="ECO:0000313" key="9">
    <source>
        <dbReference type="Proteomes" id="UP000186698"/>
    </source>
</evidence>
<dbReference type="GO" id="GO:0022008">
    <property type="term" value="P:neurogenesis"/>
    <property type="evidence" value="ECO:0007669"/>
    <property type="project" value="InterPro"/>
</dbReference>
<feature type="region of interest" description="Disordered" evidence="6">
    <location>
        <begin position="1736"/>
        <end position="1775"/>
    </location>
</feature>
<evidence type="ECO:0000256" key="2">
    <source>
        <dbReference type="ARBA" id="ARBA00006255"/>
    </source>
</evidence>
<dbReference type="FunFam" id="1.10.418.10:FF:000018">
    <property type="entry name" value="Neuron navigator 2"/>
    <property type="match status" value="1"/>
</dbReference>
<evidence type="ECO:0000256" key="6">
    <source>
        <dbReference type="SAM" id="MobiDB-lite"/>
    </source>
</evidence>
<feature type="compositionally biased region" description="Polar residues" evidence="6">
    <location>
        <begin position="1357"/>
        <end position="1368"/>
    </location>
</feature>
<evidence type="ECO:0000256" key="1">
    <source>
        <dbReference type="ARBA" id="ARBA00004123"/>
    </source>
</evidence>
<dbReference type="CDD" id="cd21285">
    <property type="entry name" value="CH_NAV2"/>
    <property type="match status" value="1"/>
</dbReference>
<dbReference type="OrthoDB" id="2161974at2759"/>
<feature type="compositionally biased region" description="Polar residues" evidence="6">
    <location>
        <begin position="277"/>
        <end position="301"/>
    </location>
</feature>
<dbReference type="CTD" id="108713725"/>
<feature type="region of interest" description="Disordered" evidence="6">
    <location>
        <begin position="337"/>
        <end position="564"/>
    </location>
</feature>
<protein>
    <submittedName>
        <fullName evidence="10">Neuron navigator 2 isoform X10</fullName>
    </submittedName>
</protein>
<comment type="similarity">
    <text evidence="2">Belongs to the Nav/unc-53 family.</text>
</comment>
<feature type="compositionally biased region" description="Polar residues" evidence="6">
    <location>
        <begin position="375"/>
        <end position="387"/>
    </location>
</feature>
<evidence type="ECO:0000313" key="10">
    <source>
        <dbReference type="RefSeq" id="XP_018112749.1"/>
    </source>
</evidence>
<evidence type="ECO:0000256" key="4">
    <source>
        <dbReference type="ARBA" id="ARBA00023242"/>
    </source>
</evidence>
<dbReference type="InterPro" id="IPR057126">
    <property type="entry name" value="NAV1-like_ubiquitin-like"/>
</dbReference>
<dbReference type="InterPro" id="IPR027417">
    <property type="entry name" value="P-loop_NTPase"/>
</dbReference>
<dbReference type="Bgee" id="108713725">
    <property type="expression patterns" value="Expressed in neurula embryo and 16 other cell types or tissues"/>
</dbReference>
<feature type="domain" description="AAA+ ATPase" evidence="8">
    <location>
        <begin position="1933"/>
        <end position="2087"/>
    </location>
</feature>
<feature type="compositionally biased region" description="Low complexity" evidence="6">
    <location>
        <begin position="1369"/>
        <end position="1383"/>
    </location>
</feature>
<dbReference type="Pfam" id="PF23092">
    <property type="entry name" value="Ubiquitin_6"/>
    <property type="match status" value="1"/>
</dbReference>
<feature type="compositionally biased region" description="Basic and acidic residues" evidence="6">
    <location>
        <begin position="1736"/>
        <end position="1745"/>
    </location>
</feature>
<proteinExistence type="inferred from homology"/>
<dbReference type="AGR" id="Xenbase:XB-GENE-6486473"/>
<feature type="region of interest" description="Disordered" evidence="6">
    <location>
        <begin position="1041"/>
        <end position="1134"/>
    </location>
</feature>
<dbReference type="GO" id="GO:0016887">
    <property type="term" value="F:ATP hydrolysis activity"/>
    <property type="evidence" value="ECO:0007669"/>
    <property type="project" value="InterPro"/>
</dbReference>
<dbReference type="STRING" id="8355.A0A1L8GIF1"/>
<feature type="compositionally biased region" description="Polar residues" evidence="6">
    <location>
        <begin position="1006"/>
        <end position="1017"/>
    </location>
</feature>
<dbReference type="Proteomes" id="UP000186698">
    <property type="component" value="Chromosome 4L"/>
</dbReference>
<sequence length="2271" mass="246004">MDPEAKQHQRRKAVAHGLEDQKRIYTDWANHYLAKSGHKRLIKDLQQDVTDGVLLAEIIQVVANDKIEDINGCPKNRSQMIENIDACLSFLAAKGINIQGLSSEEIRNGNLKAILGLFFSLSRYKQQQSQKQQQPPPAPQNTGPQLQCQQLYQPTNTPHAQSYPTVPVQCQQPQQPPHSQTKAQADMQSRLPAPSTRGPGGGIENKSRGLIGGGSRRSQSFNNHEKAKPLNPPATGNDKGAAENIVSEQSGMSDNGFSTLCNPNVVSCPNSSAIPQPNCTNKPWRSKSLSAKHTATSSILSIKQAVPESPKEPTEPPKPAPNNQKSMLEKLKLFNSKGASKAAGSPLEGCRDPSCERLNSIPSSEETEEMDVATRNGNNTNLTSNSPKIALKGIAQRTLGRALTNKKSSPKGAEKEKQKEKEKTKDASKRVSVTEKLEAKEEPKDDQMAGAVELPKKSSKISSFIPKGGKLGNAKKEVSAPPPHSGIPKPGTKNTPGKASSAPPAKEGERSRKTGSGLSLHKAQLDNRNSSSTSSLASSEGKGVGSAVGPLQSTGPVSVQLPQPQQQYTHPNTATVAPFMYRSQADPEGGVSVETSSGGLNTDSGLYNKTGQPSLEDLSGEDPETRRLRTVKNIADLRQNLEETMSSLRGTQITHSTLETTFDSNVTTEISGRGMLGLSARPTPLSWRLGQSSPRLQAGDAPSLGNGYPPRANASRFINCEPGRYMYSAPLRKQLASRGGNIGHVDEKGGDVLNIEGISIDSAGYMSDGDVLSKNIRSDEITSGYMTDGGLGLYTRRLNRLPDGMTAVRETIQRNASVGQGDADSWDDSSSVSSGISDTIDNLSTDDINTSSSISSYANTPASSRKNLDAQTDTEKNLHIDRNSLWSGDEVKRSDGVSDIGVKMDSGGKWRKNPSDLSDESDKSTSGRKTTVISQTGSWRRGMTAQVGITAPRTKPSAATLKAPGTGKTDDAKVSEKGRLSPKTAHIKRSPSDAGRSSGDEAKKPPNSSRATPTNTFGFKKPGGTMLGIPICTASGATITSGSATLGKMPKSTGLIGRSNRKASVDGAQNQDDGYLHINTRTNLQYRSLPRPSKSRSGTGNRSSTSSIDSNISSKSAGLPIPKLREPGKGTIGHSVLGLVNQTDKEKGISSDNESVASCNSIKMTPAAPGNSTRQQQANKYPDVSSPTLRRLFGGKPNKSLTTENMKSSMVISNPHATMNSQANPDSPSGSTLLSSGGSSPLYVKTMDHSPLASSPGSAHSAPSNSLTWGTTASSSSAVSKEGLGFQSVSSLHTSCESIDISLSSNNSPSALTASSREDSMTPFIRTNSIKTTLSERCAPSSQIRCHDDAKEWLRSHSSGGLQDTANNSPFSPGSSITSPSGTRFNFSQLASPTTTSQMCLSNQTMLRTHSLSNTDGSGDPYGESRFRNSSMSLDEKSRTMSRSGSFRDGFEEVHGSSLSLVSSTSSVYSTPEEKCQSEIRKLRRELDSSQEKVSALTTQLSANAHLVAAFEQSLSNMTIRLQSLTMSAEQKDSELNELRKTIDLLKKHNAAAQAAINGVINTPELGCKAAHETSHTPDLRIRRQHSSDSVSSINSATSHSSVGSNVDSDSKKKKRKNWLRSSFKQAFGKKKSPKSASSHSDIEEMTDSSLPSSPKLPHNGSALSTPRLRGSHSSSLISDCAENEAESVMQLRNELRDKEMKLTDIRLEALSSAHQLDQLRESMNRMQSEIEKLKSENDRLKAENQGKCSRTQSQISLSSCSPRPSMGPSQHSLSLTESSSLDMLLDDAADGTMRKESRHVRIVVNLSEEIKWREDARPRLFLIGCIGVGGKTKWDILDGVVKRLFKEYMIHVDPVTQLGLNSDSVLGYNIGDIKRTGNSETPELLPCGYLVGENNTICVTVRGLPQSSLDCLVFETLIPKPILQRYISLLMEHRRIILSGPSGTGKTYLANRLSEYLVQWEGRELTDGVIATFNVDHKSSKELRQYLSHVAEQCSNENNTTDVPLVIILDNLHHVSSLGEIFNGLLNCKYQKCPYIIGTMNQATSSTPNLQLHHNFRWVLCANHTEPVKGFLGRYLRRKLIETEISSRTRNPELVKIIDWIPKVWQHLNKFLETHSSSDVTIGPRLFLSCPIDVDGSRVWFTDLWNYSIIPYLLEAVREGLQLYGRRAPWEDPARWVMDTYPWTAVPQQHEWPPLLQLRPEDVGFDGYSVPREGTSSKQAAPSEVEGDPLVNMLMRLQEAANYSSPQSYDSDSNSNSHQDDLDTSLESTL</sequence>
<feature type="compositionally biased region" description="Low complexity" evidence="6">
    <location>
        <begin position="588"/>
        <end position="599"/>
    </location>
</feature>
<feature type="compositionally biased region" description="Polar residues" evidence="6">
    <location>
        <begin position="1588"/>
        <end position="1608"/>
    </location>
</feature>
<feature type="region of interest" description="Disordered" evidence="6">
    <location>
        <begin position="277"/>
        <end position="324"/>
    </location>
</feature>
<evidence type="ECO:0000259" key="8">
    <source>
        <dbReference type="SMART" id="SM00382"/>
    </source>
</evidence>
<feature type="compositionally biased region" description="Low complexity" evidence="6">
    <location>
        <begin position="828"/>
        <end position="864"/>
    </location>
</feature>
<dbReference type="GO" id="GO:0005634">
    <property type="term" value="C:nucleus"/>
    <property type="evidence" value="ECO:0007669"/>
    <property type="project" value="UniProtKB-SubCell"/>
</dbReference>
<feature type="domain" description="Calponin-homology (CH)" evidence="7">
    <location>
        <begin position="21"/>
        <end position="124"/>
    </location>
</feature>
<dbReference type="PaxDb" id="8355-A0A1L8GIF1"/>
<feature type="compositionally biased region" description="Polar residues" evidence="6">
    <location>
        <begin position="1747"/>
        <end position="1772"/>
    </location>
</feature>
<feature type="region of interest" description="Disordered" evidence="6">
    <location>
        <begin position="155"/>
        <end position="241"/>
    </location>
</feature>
<dbReference type="GeneID" id="108713725"/>
<dbReference type="InterPro" id="IPR003959">
    <property type="entry name" value="ATPase_AAA_core"/>
</dbReference>
<feature type="region of interest" description="Disordered" evidence="6">
    <location>
        <begin position="1410"/>
        <end position="1447"/>
    </location>
</feature>
<accession>A0A1L8GIF1</accession>
<feature type="compositionally biased region" description="Low complexity" evidence="6">
    <location>
        <begin position="164"/>
        <end position="173"/>
    </location>
</feature>
<dbReference type="FunFam" id="3.40.50.300:FF:001111">
    <property type="entry name" value="neuron navigator 2 isoform X3"/>
    <property type="match status" value="1"/>
</dbReference>
<feature type="compositionally biased region" description="Low complexity" evidence="6">
    <location>
        <begin position="1225"/>
        <end position="1242"/>
    </location>
</feature>
<keyword evidence="3 5" id="KW-0175">Coiled coil</keyword>
<gene>
    <name evidence="10 11" type="primary">nav2.L</name>
</gene>
<feature type="compositionally biased region" description="Low complexity" evidence="6">
    <location>
        <begin position="1095"/>
        <end position="1116"/>
    </location>
</feature>
<feature type="compositionally biased region" description="Low complexity" evidence="6">
    <location>
        <begin position="1250"/>
        <end position="1266"/>
    </location>
</feature>
<feature type="coiled-coil region" evidence="5">
    <location>
        <begin position="1473"/>
        <end position="1556"/>
    </location>
</feature>
<organism evidence="9 10">
    <name type="scientific">Xenopus laevis</name>
    <name type="common">African clawed frog</name>
    <dbReference type="NCBI Taxonomy" id="8355"/>
    <lineage>
        <taxon>Eukaryota</taxon>
        <taxon>Metazoa</taxon>
        <taxon>Chordata</taxon>
        <taxon>Craniata</taxon>
        <taxon>Vertebrata</taxon>
        <taxon>Euteleostomi</taxon>
        <taxon>Amphibia</taxon>
        <taxon>Batrachia</taxon>
        <taxon>Anura</taxon>
        <taxon>Pipoidea</taxon>
        <taxon>Pipidae</taxon>
        <taxon>Xenopodinae</taxon>
        <taxon>Xenopus</taxon>
        <taxon>Xenopus</taxon>
    </lineage>
</organism>
<dbReference type="KEGG" id="xla:108713725"/>
<keyword evidence="4" id="KW-0539">Nucleus</keyword>
<dbReference type="InterPro" id="IPR057568">
    <property type="entry name" value="CortBP2_NAV1-like_AAA_lid"/>
</dbReference>
<evidence type="ECO:0000313" key="11">
    <source>
        <dbReference type="Xenbase" id="XB-GENE-6486473"/>
    </source>
</evidence>
<feature type="compositionally biased region" description="Polar residues" evidence="6">
    <location>
        <begin position="927"/>
        <end position="938"/>
    </location>
</feature>
<dbReference type="InterPro" id="IPR036872">
    <property type="entry name" value="CH_dom_sf"/>
</dbReference>
<dbReference type="SUPFAM" id="SSF52540">
    <property type="entry name" value="P-loop containing nucleoside triphosphate hydrolases"/>
    <property type="match status" value="2"/>
</dbReference>
<feature type="compositionally biased region" description="Polar residues" evidence="6">
    <location>
        <begin position="178"/>
        <end position="187"/>
    </location>
</feature>
<evidence type="ECO:0000256" key="5">
    <source>
        <dbReference type="SAM" id="Coils"/>
    </source>
</evidence>
<dbReference type="Pfam" id="PF00307">
    <property type="entry name" value="CH"/>
    <property type="match status" value="1"/>
</dbReference>
<feature type="compositionally biased region" description="Polar residues" evidence="6">
    <location>
        <begin position="600"/>
        <end position="613"/>
    </location>
</feature>
<feature type="compositionally biased region" description="Low complexity" evidence="6">
    <location>
        <begin position="530"/>
        <end position="539"/>
    </location>
</feature>
<dbReference type="GO" id="GO:0005524">
    <property type="term" value="F:ATP binding"/>
    <property type="evidence" value="ECO:0007669"/>
    <property type="project" value="InterPro"/>
</dbReference>
<feature type="compositionally biased region" description="Low complexity" evidence="6">
    <location>
        <begin position="2244"/>
        <end position="2258"/>
    </location>
</feature>
<dbReference type="InterPro" id="IPR003593">
    <property type="entry name" value="AAA+_ATPase"/>
</dbReference>
<feature type="region of interest" description="Disordered" evidence="6">
    <location>
        <begin position="1571"/>
        <end position="1675"/>
    </location>
</feature>
<name>A0A1L8GIF1_XENLA</name>
<dbReference type="SMART" id="SM00033">
    <property type="entry name" value="CH"/>
    <property type="match status" value="1"/>
</dbReference>
<keyword evidence="9" id="KW-1185">Reference proteome</keyword>
<evidence type="ECO:0000259" key="7">
    <source>
        <dbReference type="SMART" id="SM00033"/>
    </source>
</evidence>
<dbReference type="Gene3D" id="1.10.418.10">
    <property type="entry name" value="Calponin-like domain"/>
    <property type="match status" value="1"/>
</dbReference>
<comment type="subcellular location">
    <subcellularLocation>
        <location evidence="1">Nucleus</location>
    </subcellularLocation>
</comment>
<reference evidence="10" key="1">
    <citation type="submission" date="2025-08" db="UniProtKB">
        <authorList>
            <consortium name="RefSeq"/>
        </authorList>
    </citation>
    <scope>IDENTIFICATION</scope>
    <source>
        <strain evidence="10">J_2021</strain>
        <tissue evidence="10">Erythrocytes</tissue>
    </source>
</reference>
<feature type="compositionally biased region" description="Polar residues" evidence="6">
    <location>
        <begin position="1303"/>
        <end position="1315"/>
    </location>
</feature>
<dbReference type="Pfam" id="PF00004">
    <property type="entry name" value="AAA"/>
    <property type="match status" value="1"/>
</dbReference>
<feature type="region of interest" description="Disordered" evidence="6">
    <location>
        <begin position="1357"/>
        <end position="1389"/>
    </location>
</feature>
<feature type="compositionally biased region" description="Basic and acidic residues" evidence="6">
    <location>
        <begin position="1571"/>
        <end position="1582"/>
    </location>
</feature>
<evidence type="ECO:0000256" key="3">
    <source>
        <dbReference type="ARBA" id="ARBA00023054"/>
    </source>
</evidence>
<feature type="compositionally biased region" description="Basic and acidic residues" evidence="6">
    <location>
        <begin position="873"/>
        <end position="882"/>
    </location>
</feature>
<feature type="region of interest" description="Disordered" evidence="6">
    <location>
        <begin position="2208"/>
        <end position="2271"/>
    </location>
</feature>
<dbReference type="PANTHER" id="PTHR12784:SF6">
    <property type="entry name" value="NEURON NAVIGATOR 2"/>
    <property type="match status" value="1"/>
</dbReference>
<feature type="region of interest" description="Disordered" evidence="6">
    <location>
        <begin position="126"/>
        <end position="145"/>
    </location>
</feature>
<dbReference type="PANTHER" id="PTHR12784">
    <property type="entry name" value="STEERIN"/>
    <property type="match status" value="1"/>
</dbReference>
<feature type="compositionally biased region" description="Basic and acidic residues" evidence="6">
    <location>
        <begin position="968"/>
        <end position="979"/>
    </location>
</feature>
<dbReference type="SMART" id="SM00382">
    <property type="entry name" value="AAA"/>
    <property type="match status" value="1"/>
</dbReference>
<feature type="compositionally biased region" description="Polar residues" evidence="6">
    <location>
        <begin position="1199"/>
        <end position="1224"/>
    </location>
</feature>
<dbReference type="InterPro" id="IPR001715">
    <property type="entry name" value="CH_dom"/>
</dbReference>
<dbReference type="Xenbase" id="XB-GENE-6486473">
    <property type="gene designation" value="nav2.L"/>
</dbReference>
<dbReference type="Gene3D" id="3.40.50.300">
    <property type="entry name" value="P-loop containing nucleotide triphosphate hydrolases"/>
    <property type="match status" value="1"/>
</dbReference>